<dbReference type="EMBL" id="BQNB010008993">
    <property type="protein sequence ID" value="GJS57262.1"/>
    <property type="molecule type" value="Genomic_DNA"/>
</dbReference>
<keyword evidence="3" id="KW-0695">RNA-directed DNA polymerase</keyword>
<organism evidence="3 4">
    <name type="scientific">Tanacetum coccineum</name>
    <dbReference type="NCBI Taxonomy" id="301880"/>
    <lineage>
        <taxon>Eukaryota</taxon>
        <taxon>Viridiplantae</taxon>
        <taxon>Streptophyta</taxon>
        <taxon>Embryophyta</taxon>
        <taxon>Tracheophyta</taxon>
        <taxon>Spermatophyta</taxon>
        <taxon>Magnoliopsida</taxon>
        <taxon>eudicotyledons</taxon>
        <taxon>Gunneridae</taxon>
        <taxon>Pentapetalae</taxon>
        <taxon>asterids</taxon>
        <taxon>campanulids</taxon>
        <taxon>Asterales</taxon>
        <taxon>Asteraceae</taxon>
        <taxon>Asteroideae</taxon>
        <taxon>Anthemideae</taxon>
        <taxon>Anthemidinae</taxon>
        <taxon>Tanacetum</taxon>
    </lineage>
</organism>
<name>A0ABQ4WWI7_9ASTR</name>
<dbReference type="PANTHER" id="PTHR33116:SF79">
    <property type="entry name" value="REVERSE TRANSCRIPTASE DOMAIN, ZINC FINGER, CCHC-TYPE-RELATED"/>
    <property type="match status" value="1"/>
</dbReference>
<keyword evidence="3" id="KW-0548">Nucleotidyltransferase</keyword>
<reference evidence="3" key="1">
    <citation type="journal article" date="2022" name="Int. J. Mol. Sci.">
        <title>Draft Genome of Tanacetum Coccineum: Genomic Comparison of Closely Related Tanacetum-Family Plants.</title>
        <authorList>
            <person name="Yamashiro T."/>
            <person name="Shiraishi A."/>
            <person name="Nakayama K."/>
            <person name="Satake H."/>
        </authorList>
    </citation>
    <scope>NUCLEOTIDE SEQUENCE</scope>
</reference>
<feature type="region of interest" description="Disordered" evidence="1">
    <location>
        <begin position="653"/>
        <end position="678"/>
    </location>
</feature>
<evidence type="ECO:0000313" key="4">
    <source>
        <dbReference type="Proteomes" id="UP001151760"/>
    </source>
</evidence>
<dbReference type="InterPro" id="IPR026960">
    <property type="entry name" value="RVT-Znf"/>
</dbReference>
<dbReference type="Pfam" id="PF13966">
    <property type="entry name" value="zf-RVT"/>
    <property type="match status" value="1"/>
</dbReference>
<protein>
    <submittedName>
        <fullName evidence="3">RNA-directed DNA polymerase, eukaryota, reverse transcriptase zinc-binding domain protein</fullName>
    </submittedName>
</protein>
<proteinExistence type="predicted"/>
<evidence type="ECO:0000259" key="2">
    <source>
        <dbReference type="Pfam" id="PF13966"/>
    </source>
</evidence>
<dbReference type="GO" id="GO:0003964">
    <property type="term" value="F:RNA-directed DNA polymerase activity"/>
    <property type="evidence" value="ECO:0007669"/>
    <property type="project" value="UniProtKB-KW"/>
</dbReference>
<dbReference type="PANTHER" id="PTHR33116">
    <property type="entry name" value="REVERSE TRANSCRIPTASE ZINC-BINDING DOMAIN-CONTAINING PROTEIN-RELATED-RELATED"/>
    <property type="match status" value="1"/>
</dbReference>
<dbReference type="Proteomes" id="UP001151760">
    <property type="component" value="Unassembled WGS sequence"/>
</dbReference>
<reference evidence="3" key="2">
    <citation type="submission" date="2022-01" db="EMBL/GenBank/DDBJ databases">
        <authorList>
            <person name="Yamashiro T."/>
            <person name="Shiraishi A."/>
            <person name="Satake H."/>
            <person name="Nakayama K."/>
        </authorList>
    </citation>
    <scope>NUCLEOTIDE SEQUENCE</scope>
</reference>
<feature type="compositionally biased region" description="Polar residues" evidence="1">
    <location>
        <begin position="668"/>
        <end position="678"/>
    </location>
</feature>
<evidence type="ECO:0000313" key="3">
    <source>
        <dbReference type="EMBL" id="GJS57262.1"/>
    </source>
</evidence>
<keyword evidence="3" id="KW-0808">Transferase</keyword>
<feature type="domain" description="Reverse transcriptase zinc-binding" evidence="2">
    <location>
        <begin position="508"/>
        <end position="590"/>
    </location>
</feature>
<gene>
    <name evidence="3" type="ORF">Tco_0652046</name>
</gene>
<keyword evidence="4" id="KW-1185">Reference proteome</keyword>
<accession>A0ABQ4WWI7</accession>
<comment type="caution">
    <text evidence="3">The sequence shown here is derived from an EMBL/GenBank/DDBJ whole genome shotgun (WGS) entry which is preliminary data.</text>
</comment>
<evidence type="ECO:0000256" key="1">
    <source>
        <dbReference type="SAM" id="MobiDB-lite"/>
    </source>
</evidence>
<sequence>MIKTIDQQLFERRLMRNLEKFVEGREYGNDFRCLNRRNDFVILCPSLYQVFIPTVPARPEGLPWDIPIDSLDVLGQSSRIRRKALPMLPHMYGRFSGKAKLKNLYDLNNAGREKFLDSNWKLHFEHLGGLLASIHGLFSGRYCGLVRTVTCGIVLNSVMHLSHMFYADDAVFMGQWSTKNIDTIIYVLKCFHRASGLSINLSKSKLLGVVVSEDRVVQAANRIGCGVLKAPFAYLGSKVGGNMSRIKSWDEIVDKMVDRLSKWKMKTLSIGGRLTLLKAVLGSMPIYHMSIFKVPMKVLQRMESIRSRFFSGVDLNSKKSIWVKWSKVLCSKEKGGLGVSSLYALNRALMCKWVWRFTTQKNLLWTRVIKAIHGEDGKNGSGFKVGYKSIWRSILQEVETLKIKGIHLNNFMQKKLGNGADTYFWEDLWHGDMVLKQRYPRLYALEVKKTVDVASKLSQENLTWSFRRAPRSGVEQDQLTDLTTYVEGVVLGVTPDRWYWTLDGSGEFSVASARKVIDDNRFPEVSTQTRWIKAVPIKVNIHAWKVRMDCLPTRLNISRRGIDIPSILCPVCGSVTESSSHLFFDCLVAKDNFRKICRWWEVDFMEVHTFDEWVSWIVNLRIPIKHKRRNERSLYYNNSFLNEYECSSLALDREEKRDEKEEIESLETRSNNVSDQEI</sequence>